<accession>A0A8S5LUL5</accession>
<evidence type="ECO:0000256" key="1">
    <source>
        <dbReference type="SAM" id="Phobius"/>
    </source>
</evidence>
<organism evidence="2">
    <name type="scientific">Myoviridae sp. ctwmI4</name>
    <dbReference type="NCBI Taxonomy" id="2826710"/>
    <lineage>
        <taxon>Viruses</taxon>
        <taxon>Duplodnaviria</taxon>
        <taxon>Heunggongvirae</taxon>
        <taxon>Uroviricota</taxon>
        <taxon>Caudoviricetes</taxon>
    </lineage>
</organism>
<name>A0A8S5LUL5_9CAUD</name>
<sequence length="84" mass="9301">MIALVLLWCLIVGVSLAIALVVGWLTSPRTVGILYIVVAIAFGGAVFDNVFSGTTQVEYSLFSWVLVFTFIYLGCKFIKEFPEY</sequence>
<keyword evidence="1" id="KW-0812">Transmembrane</keyword>
<reference evidence="2" key="1">
    <citation type="journal article" date="2021" name="Proc. Natl. Acad. Sci. U.S.A.">
        <title>A Catalog of Tens of Thousands of Viruses from Human Metagenomes Reveals Hidden Associations with Chronic Diseases.</title>
        <authorList>
            <person name="Tisza M.J."/>
            <person name="Buck C.B."/>
        </authorList>
    </citation>
    <scope>NUCLEOTIDE SEQUENCE</scope>
    <source>
        <strain evidence="2">CtwmI4</strain>
    </source>
</reference>
<proteinExistence type="predicted"/>
<keyword evidence="1" id="KW-1133">Transmembrane helix</keyword>
<protein>
    <submittedName>
        <fullName evidence="2">Uncharacterized protein</fullName>
    </submittedName>
</protein>
<keyword evidence="1" id="KW-0472">Membrane</keyword>
<feature type="transmembrane region" description="Helical" evidence="1">
    <location>
        <begin position="29"/>
        <end position="47"/>
    </location>
</feature>
<feature type="transmembrane region" description="Helical" evidence="1">
    <location>
        <begin position="59"/>
        <end position="79"/>
    </location>
</feature>
<dbReference type="EMBL" id="BK014739">
    <property type="protein sequence ID" value="DAD73586.1"/>
    <property type="molecule type" value="Genomic_DNA"/>
</dbReference>
<evidence type="ECO:0000313" key="2">
    <source>
        <dbReference type="EMBL" id="DAD73586.1"/>
    </source>
</evidence>